<sequence length="428" mass="47143">MKSVRAILRAAHRLLTDENVDLWLLTLTAAVFTVLGIVDVAGMNVLSAAILALLAALAFAQIKSRKLVAEIATAGAASREVLLREFPEDLTRQRAEANDILLIGIAMARTIQGSRDDFYRALTRGARLRVLLLDPTDEQLVRQGTLVRPPGRTALLSQRIRTTLEELDELQASTGGDLEIRVAQFVPPLGVNLLRGTKSASITIQHAEHHPAGEPGPIMRFDESAGGWFSFYERQAERLWVAGTPWPPTHQQRLDAIARPSFVDSFGPELLTSMESAKDLFITGVARTTLLTENYTRFEKWLQRGCKIRFLLIEPSSPAVGIAAGRYYAERSQDTAKARIEQSLRLLAELAVATGGSLEVRLTAHPIATGVIAVDAPEIQRGPTSAIFVEYYTCQAEGEPKFVLQPTDPWFDQFLAEAERVWIGAQRA</sequence>
<evidence type="ECO:0000313" key="3">
    <source>
        <dbReference type="Proteomes" id="UP000295818"/>
    </source>
</evidence>
<comment type="caution">
    <text evidence="2">The sequence shown here is derived from an EMBL/GenBank/DDBJ whole genome shotgun (WGS) entry which is preliminary data.</text>
</comment>
<evidence type="ECO:0000313" key="2">
    <source>
        <dbReference type="EMBL" id="TCO29911.1"/>
    </source>
</evidence>
<proteinExistence type="predicted"/>
<dbReference type="Proteomes" id="UP000295818">
    <property type="component" value="Unassembled WGS sequence"/>
</dbReference>
<keyword evidence="1" id="KW-0812">Transmembrane</keyword>
<organism evidence="2 3">
    <name type="scientific">Kribbella orskensis</name>
    <dbReference type="NCBI Taxonomy" id="2512216"/>
    <lineage>
        <taxon>Bacteria</taxon>
        <taxon>Bacillati</taxon>
        <taxon>Actinomycetota</taxon>
        <taxon>Actinomycetes</taxon>
        <taxon>Propionibacteriales</taxon>
        <taxon>Kribbellaceae</taxon>
        <taxon>Kribbella</taxon>
    </lineage>
</organism>
<protein>
    <submittedName>
        <fullName evidence="2">Uncharacterized protein</fullName>
    </submittedName>
</protein>
<name>A0ABY2BSM5_9ACTN</name>
<feature type="transmembrane region" description="Helical" evidence="1">
    <location>
        <begin position="44"/>
        <end position="62"/>
    </location>
</feature>
<accession>A0ABY2BSM5</accession>
<keyword evidence="1" id="KW-0472">Membrane</keyword>
<keyword evidence="1" id="KW-1133">Transmembrane helix</keyword>
<feature type="transmembrane region" description="Helical" evidence="1">
    <location>
        <begin position="20"/>
        <end position="38"/>
    </location>
</feature>
<reference evidence="2 3" key="1">
    <citation type="journal article" date="2015" name="Stand. Genomic Sci.">
        <title>Genomic Encyclopedia of Bacterial and Archaeal Type Strains, Phase III: the genomes of soil and plant-associated and newly described type strains.</title>
        <authorList>
            <person name="Whitman W.B."/>
            <person name="Woyke T."/>
            <person name="Klenk H.P."/>
            <person name="Zhou Y."/>
            <person name="Lilburn T.G."/>
            <person name="Beck B.J."/>
            <person name="De Vos P."/>
            <person name="Vandamme P."/>
            <person name="Eisen J.A."/>
            <person name="Garrity G."/>
            <person name="Hugenholtz P."/>
            <person name="Kyrpides N.C."/>
        </authorList>
    </citation>
    <scope>NUCLEOTIDE SEQUENCE [LARGE SCALE GENOMIC DNA]</scope>
    <source>
        <strain evidence="2 3">VKM Ac-2538</strain>
    </source>
</reference>
<keyword evidence="3" id="KW-1185">Reference proteome</keyword>
<gene>
    <name evidence="2" type="ORF">EV644_102632</name>
</gene>
<dbReference type="RefSeq" id="WP_132187767.1">
    <property type="nucleotide sequence ID" value="NZ_SLWM01000002.1"/>
</dbReference>
<evidence type="ECO:0000256" key="1">
    <source>
        <dbReference type="SAM" id="Phobius"/>
    </source>
</evidence>
<dbReference type="EMBL" id="SLWM01000002">
    <property type="protein sequence ID" value="TCO29911.1"/>
    <property type="molecule type" value="Genomic_DNA"/>
</dbReference>